<accession>A0ABR1W9W4</accession>
<dbReference type="EMBL" id="JAQQWN010000006">
    <property type="protein sequence ID" value="KAK8080267.1"/>
    <property type="molecule type" value="Genomic_DNA"/>
</dbReference>
<dbReference type="GeneID" id="92045460"/>
<dbReference type="Proteomes" id="UP001433268">
    <property type="component" value="Unassembled WGS sequence"/>
</dbReference>
<sequence>MVQEQMARQSSPMLSDAEQQLCFVEDGDRIRERLVSAVKQDRDDEDEIQNLALSLSKFHKATHSLIKCLQGDIQRLKQDNADLRLGSRRFTCFSRLPTEIRTAIWELAAVETYTPKIFQANIKRVIRPDGIPEVCVRYPRHNVAQACRESRYLLHPLKPNEHSWETMSIERRALVQAGLDWCWNDIAGWQWFKSDLDGILFAATLLDSEQATGKESLNTLEALVGPLHRILLPWREDPSGNDLGLGSGIFPKFGHLQHLRSVEFVMARRKLKRSVCARWPILPFAVDVNDKVAVRETLAALGPDDAEWFRRDVRYFAEPGYVDGTGPADYWGIFHTCIREDWLLAQHEMDPPSGDGPPPVVEREVVSWDHPWVQEHLKRIPIFKRVILLE</sequence>
<comment type="caution">
    <text evidence="2">The sequence shown here is derived from an EMBL/GenBank/DDBJ whole genome shotgun (WGS) entry which is preliminary data.</text>
</comment>
<evidence type="ECO:0000313" key="3">
    <source>
        <dbReference type="Proteomes" id="UP001433268"/>
    </source>
</evidence>
<evidence type="ECO:0000313" key="2">
    <source>
        <dbReference type="EMBL" id="KAK8080267.1"/>
    </source>
</evidence>
<evidence type="ECO:0000259" key="1">
    <source>
        <dbReference type="Pfam" id="PF20150"/>
    </source>
</evidence>
<feature type="domain" description="2EXR" evidence="1">
    <location>
        <begin position="90"/>
        <end position="155"/>
    </location>
</feature>
<gene>
    <name evidence="2" type="ORF">PG997_008085</name>
</gene>
<keyword evidence="3" id="KW-1185">Reference proteome</keyword>
<protein>
    <recommendedName>
        <fullName evidence="1">2EXR domain-containing protein</fullName>
    </recommendedName>
</protein>
<reference evidence="2 3" key="1">
    <citation type="submission" date="2023-01" db="EMBL/GenBank/DDBJ databases">
        <title>Analysis of 21 Apiospora genomes using comparative genomics revels a genus with tremendous synthesis potential of carbohydrate active enzymes and secondary metabolites.</title>
        <authorList>
            <person name="Sorensen T."/>
        </authorList>
    </citation>
    <scope>NUCLEOTIDE SEQUENCE [LARGE SCALE GENOMIC DNA]</scope>
    <source>
        <strain evidence="2 3">CBS 114990</strain>
    </source>
</reference>
<dbReference type="RefSeq" id="XP_066667742.1">
    <property type="nucleotide sequence ID" value="XM_066812400.1"/>
</dbReference>
<organism evidence="2 3">
    <name type="scientific">Apiospora hydei</name>
    <dbReference type="NCBI Taxonomy" id="1337664"/>
    <lineage>
        <taxon>Eukaryota</taxon>
        <taxon>Fungi</taxon>
        <taxon>Dikarya</taxon>
        <taxon>Ascomycota</taxon>
        <taxon>Pezizomycotina</taxon>
        <taxon>Sordariomycetes</taxon>
        <taxon>Xylariomycetidae</taxon>
        <taxon>Amphisphaeriales</taxon>
        <taxon>Apiosporaceae</taxon>
        <taxon>Apiospora</taxon>
    </lineage>
</organism>
<proteinExistence type="predicted"/>
<dbReference type="Pfam" id="PF20150">
    <property type="entry name" value="2EXR"/>
    <property type="match status" value="1"/>
</dbReference>
<dbReference type="InterPro" id="IPR045518">
    <property type="entry name" value="2EXR"/>
</dbReference>
<name>A0ABR1W9W4_9PEZI</name>